<feature type="chain" id="PRO_5008058987" description="Glycosyl transferase family 25 domain-containing protein" evidence="5">
    <location>
        <begin position="20"/>
        <end position="331"/>
    </location>
</feature>
<evidence type="ECO:0000256" key="5">
    <source>
        <dbReference type="SAM" id="SignalP"/>
    </source>
</evidence>
<evidence type="ECO:0000256" key="2">
    <source>
        <dbReference type="ARBA" id="ARBA00022676"/>
    </source>
</evidence>
<feature type="signal peptide" evidence="5">
    <location>
        <begin position="1"/>
        <end position="19"/>
    </location>
</feature>
<feature type="region of interest" description="Disordered" evidence="4">
    <location>
        <begin position="289"/>
        <end position="331"/>
    </location>
</feature>
<evidence type="ECO:0000256" key="3">
    <source>
        <dbReference type="ARBA" id="ARBA00022679"/>
    </source>
</evidence>
<sequence>MHLKLGIFFMLLCALWACALFSTSYKSQYSSSRYKVGHSRDVNQTLGFEKIFVINLPFRTDRRDALELMAAATDMKLDFSRAVKGEEVEEVALVYGRSKNEASNGTRGSWRSHLNVIRTVVEDRLSTALIMEDDIDWDVRLQEQMSRLWSNLGQKRLQSWEYVLLEWFHKRTWLTPTSVLWLGHYGETFDPTDPGLTTFHDPTLPDSLTDFYSRSTSQFPPQSRGVHRSDFPLGTFAYAVSYHGAKKILYQIGLKSTVAQYDNALALSCQTVLNCISLTPGLFHDYKAAGSPEKHSSSSPHLEKETPHELFSKESRSLTRRERILTKNLRT</sequence>
<dbReference type="CDD" id="cd06532">
    <property type="entry name" value="Glyco_transf_25"/>
    <property type="match status" value="1"/>
</dbReference>
<dbReference type="KEGG" id="aalt:CC77DRAFT_1082650"/>
<dbReference type="InterPro" id="IPR050757">
    <property type="entry name" value="Collagen_mod_GT25"/>
</dbReference>
<dbReference type="InterPro" id="IPR002654">
    <property type="entry name" value="Glyco_trans_25"/>
</dbReference>
<gene>
    <name evidence="7" type="ORF">CC77DRAFT_1082650</name>
</gene>
<reference evidence="7 8" key="1">
    <citation type="submission" date="2016-05" db="EMBL/GenBank/DDBJ databases">
        <title>Comparative analysis of secretome profiles of manganese(II)-oxidizing ascomycete fungi.</title>
        <authorList>
            <consortium name="DOE Joint Genome Institute"/>
            <person name="Zeiner C.A."/>
            <person name="Purvine S.O."/>
            <person name="Zink E.M."/>
            <person name="Wu S."/>
            <person name="Pasa-Tolic L."/>
            <person name="Chaput D.L."/>
            <person name="Haridas S."/>
            <person name="Grigoriev I.V."/>
            <person name="Santelli C.M."/>
            <person name="Hansel C.M."/>
        </authorList>
    </citation>
    <scope>NUCLEOTIDE SEQUENCE [LARGE SCALE GENOMIC DNA]</scope>
    <source>
        <strain evidence="7 8">SRC1lrK2f</strain>
    </source>
</reference>
<dbReference type="GeneID" id="29114961"/>
<keyword evidence="8" id="KW-1185">Reference proteome</keyword>
<organism evidence="7 8">
    <name type="scientific">Alternaria alternata</name>
    <name type="common">Alternaria rot fungus</name>
    <name type="synonym">Torula alternata</name>
    <dbReference type="NCBI Taxonomy" id="5599"/>
    <lineage>
        <taxon>Eukaryota</taxon>
        <taxon>Fungi</taxon>
        <taxon>Dikarya</taxon>
        <taxon>Ascomycota</taxon>
        <taxon>Pezizomycotina</taxon>
        <taxon>Dothideomycetes</taxon>
        <taxon>Pleosporomycetidae</taxon>
        <taxon>Pleosporales</taxon>
        <taxon>Pleosporineae</taxon>
        <taxon>Pleosporaceae</taxon>
        <taxon>Alternaria</taxon>
        <taxon>Alternaria sect. Alternaria</taxon>
        <taxon>Alternaria alternata complex</taxon>
    </lineage>
</organism>
<feature type="domain" description="Glycosyl transferase family 25" evidence="6">
    <location>
        <begin position="49"/>
        <end position="153"/>
    </location>
</feature>
<dbReference type="AlphaFoldDB" id="A0A177D4H2"/>
<dbReference type="EMBL" id="KV441500">
    <property type="protein sequence ID" value="OAG14416.1"/>
    <property type="molecule type" value="Genomic_DNA"/>
</dbReference>
<evidence type="ECO:0000313" key="7">
    <source>
        <dbReference type="EMBL" id="OAG14416.1"/>
    </source>
</evidence>
<accession>A0A177D4H2</accession>
<comment type="similarity">
    <text evidence="1">Belongs to the glycosyltransferase 25 family.</text>
</comment>
<dbReference type="PANTHER" id="PTHR10730">
    <property type="entry name" value="PROCOLLAGEN-LYSINE,2-OXOGLUTARATE 5-DIOXYGENASE/GLYCOSYLTRANSFERASE 25 FAMILY MEMBER"/>
    <property type="match status" value="1"/>
</dbReference>
<keyword evidence="2" id="KW-0328">Glycosyltransferase</keyword>
<dbReference type="VEuPathDB" id="FungiDB:CC77DRAFT_1082650"/>
<dbReference type="OMA" id="HTRIIME"/>
<dbReference type="RefSeq" id="XP_018379837.1">
    <property type="nucleotide sequence ID" value="XM_018529367.1"/>
</dbReference>
<protein>
    <recommendedName>
        <fullName evidence="6">Glycosyl transferase family 25 domain-containing protein</fullName>
    </recommendedName>
</protein>
<evidence type="ECO:0000256" key="1">
    <source>
        <dbReference type="ARBA" id="ARBA00006721"/>
    </source>
</evidence>
<keyword evidence="5" id="KW-0732">Signal</keyword>
<dbReference type="PANTHER" id="PTHR10730:SF53">
    <property type="entry name" value="GLYCOSYLTRANSFERASE 25 FAMILY MEMBER"/>
    <property type="match status" value="1"/>
</dbReference>
<proteinExistence type="inferred from homology"/>
<dbReference type="Pfam" id="PF01755">
    <property type="entry name" value="Glyco_transf_25"/>
    <property type="match status" value="1"/>
</dbReference>
<evidence type="ECO:0000259" key="6">
    <source>
        <dbReference type="Pfam" id="PF01755"/>
    </source>
</evidence>
<dbReference type="GO" id="GO:0016740">
    <property type="term" value="F:transferase activity"/>
    <property type="evidence" value="ECO:0007669"/>
    <property type="project" value="UniProtKB-KW"/>
</dbReference>
<feature type="compositionally biased region" description="Basic and acidic residues" evidence="4">
    <location>
        <begin position="289"/>
        <end position="325"/>
    </location>
</feature>
<evidence type="ECO:0000313" key="8">
    <source>
        <dbReference type="Proteomes" id="UP000077248"/>
    </source>
</evidence>
<keyword evidence="3" id="KW-0808">Transferase</keyword>
<dbReference type="Proteomes" id="UP000077248">
    <property type="component" value="Unassembled WGS sequence"/>
</dbReference>
<name>A0A177D4H2_ALTAL</name>
<evidence type="ECO:0000256" key="4">
    <source>
        <dbReference type="SAM" id="MobiDB-lite"/>
    </source>
</evidence>